<keyword evidence="1" id="KW-1133">Transmembrane helix</keyword>
<feature type="transmembrane region" description="Helical" evidence="1">
    <location>
        <begin position="105"/>
        <end position="123"/>
    </location>
</feature>
<name>A0A2M9ZZA4_9LEPT</name>
<dbReference type="AlphaFoldDB" id="A0A2M9ZZA4"/>
<dbReference type="OrthoDB" id="337836at2"/>
<comment type="caution">
    <text evidence="2">The sequence shown here is derived from an EMBL/GenBank/DDBJ whole genome shotgun (WGS) entry which is preliminary data.</text>
</comment>
<dbReference type="EMBL" id="NPEA01000005">
    <property type="protein sequence ID" value="PJZ77311.1"/>
    <property type="molecule type" value="Genomic_DNA"/>
</dbReference>
<reference evidence="2 3" key="1">
    <citation type="submission" date="2017-07" db="EMBL/GenBank/DDBJ databases">
        <title>Leptospira spp. isolated from tropical soils.</title>
        <authorList>
            <person name="Thibeaux R."/>
            <person name="Iraola G."/>
            <person name="Ferres I."/>
            <person name="Bierque E."/>
            <person name="Girault D."/>
            <person name="Soupe-Gilbert M.-E."/>
            <person name="Picardeau M."/>
            <person name="Goarant C."/>
        </authorList>
    </citation>
    <scope>NUCLEOTIDE SEQUENCE [LARGE SCALE GENOMIC DNA]</scope>
    <source>
        <strain evidence="2 3">ES4-C-A1</strain>
    </source>
</reference>
<accession>A0A2M9ZZA4</accession>
<sequence>MKNILVRVFSFGFLVWLVPFVVAMGFFSPERKLLVDMFTFKTVMLLVGTATGSYLLFLLSKRVPRPAFKTFLSIGAIWLVENWILDFVILLPLSGMSLSDYFLQIGLRYVQILFVSAAIGASVDKHA</sequence>
<proteinExistence type="predicted"/>
<organism evidence="2 3">
    <name type="scientific">Leptospira neocaledonica</name>
    <dbReference type="NCBI Taxonomy" id="2023192"/>
    <lineage>
        <taxon>Bacteria</taxon>
        <taxon>Pseudomonadati</taxon>
        <taxon>Spirochaetota</taxon>
        <taxon>Spirochaetia</taxon>
        <taxon>Leptospirales</taxon>
        <taxon>Leptospiraceae</taxon>
        <taxon>Leptospira</taxon>
    </lineage>
</organism>
<evidence type="ECO:0000313" key="3">
    <source>
        <dbReference type="Proteomes" id="UP000231843"/>
    </source>
</evidence>
<protein>
    <submittedName>
        <fullName evidence="2">Uncharacterized protein</fullName>
    </submittedName>
</protein>
<keyword evidence="1" id="KW-0472">Membrane</keyword>
<dbReference type="Proteomes" id="UP000231843">
    <property type="component" value="Unassembled WGS sequence"/>
</dbReference>
<evidence type="ECO:0000256" key="1">
    <source>
        <dbReference type="SAM" id="Phobius"/>
    </source>
</evidence>
<evidence type="ECO:0000313" key="2">
    <source>
        <dbReference type="EMBL" id="PJZ77311.1"/>
    </source>
</evidence>
<feature type="transmembrane region" description="Helical" evidence="1">
    <location>
        <begin position="38"/>
        <end position="59"/>
    </location>
</feature>
<feature type="transmembrane region" description="Helical" evidence="1">
    <location>
        <begin position="5"/>
        <end position="26"/>
    </location>
</feature>
<feature type="transmembrane region" description="Helical" evidence="1">
    <location>
        <begin position="71"/>
        <end position="93"/>
    </location>
</feature>
<dbReference type="RefSeq" id="WP_100768656.1">
    <property type="nucleotide sequence ID" value="NZ_NPEA01000005.1"/>
</dbReference>
<gene>
    <name evidence="2" type="ORF">CH365_09435</name>
</gene>
<keyword evidence="3" id="KW-1185">Reference proteome</keyword>
<keyword evidence="1" id="KW-0812">Transmembrane</keyword>